<accession>A0A0K8RQ34</accession>
<name>A0A0K8RQ34_IXORI</name>
<sequence>RSESSWPACTCTTSGCASAAKEARSTTSRRTLWSSLASTPPPAVATCPWTTAGTATGWSSFAGSALTTRSGWPRRSTGYRVGGRNSGPSWCTRCPGFSRASTSPPPSSTGTCGVEMSPSTPAAPSSTIQPPFMATRNLTCPLPSCLGALTLPSTRPTSRSFPRPPASRSGSTSTSCSTTSTTGITLEAATAALQSAP</sequence>
<feature type="non-terminal residue" evidence="2">
    <location>
        <position position="1"/>
    </location>
</feature>
<proteinExistence type="evidence at transcript level"/>
<reference evidence="2" key="1">
    <citation type="submission" date="2012-12" db="EMBL/GenBank/DDBJ databases">
        <title>Identification and characterization of a phenylalanine ammonia-lyase gene family in Isatis indigotica Fort.</title>
        <authorList>
            <person name="Liu Q."/>
            <person name="Chen J."/>
            <person name="Zhou X."/>
            <person name="Di P."/>
            <person name="Xiao Y."/>
            <person name="Xuan H."/>
            <person name="Zhang L."/>
            <person name="Chen W."/>
        </authorList>
    </citation>
    <scope>NUCLEOTIDE SEQUENCE</scope>
    <source>
        <tissue evidence="2">Salivary gland</tissue>
    </source>
</reference>
<feature type="compositionally biased region" description="Low complexity" evidence="1">
    <location>
        <begin position="152"/>
        <end position="182"/>
    </location>
</feature>
<protein>
    <submittedName>
        <fullName evidence="2">Putative ketosamine-3-kin</fullName>
    </submittedName>
</protein>
<organism evidence="2">
    <name type="scientific">Ixodes ricinus</name>
    <name type="common">Common tick</name>
    <name type="synonym">Acarus ricinus</name>
    <dbReference type="NCBI Taxonomy" id="34613"/>
    <lineage>
        <taxon>Eukaryota</taxon>
        <taxon>Metazoa</taxon>
        <taxon>Ecdysozoa</taxon>
        <taxon>Arthropoda</taxon>
        <taxon>Chelicerata</taxon>
        <taxon>Arachnida</taxon>
        <taxon>Acari</taxon>
        <taxon>Parasitiformes</taxon>
        <taxon>Ixodida</taxon>
        <taxon>Ixodoidea</taxon>
        <taxon>Ixodidae</taxon>
        <taxon>Ixodinae</taxon>
        <taxon>Ixodes</taxon>
    </lineage>
</organism>
<feature type="region of interest" description="Disordered" evidence="1">
    <location>
        <begin position="151"/>
        <end position="182"/>
    </location>
</feature>
<dbReference type="EMBL" id="GADI01000647">
    <property type="protein sequence ID" value="JAA73161.1"/>
    <property type="molecule type" value="mRNA"/>
</dbReference>
<evidence type="ECO:0000256" key="1">
    <source>
        <dbReference type="SAM" id="MobiDB-lite"/>
    </source>
</evidence>
<dbReference type="AlphaFoldDB" id="A0A0K8RQ34"/>
<feature type="region of interest" description="Disordered" evidence="1">
    <location>
        <begin position="98"/>
        <end position="130"/>
    </location>
</feature>
<feature type="compositionally biased region" description="Low complexity" evidence="1">
    <location>
        <begin position="117"/>
        <end position="127"/>
    </location>
</feature>
<evidence type="ECO:0000313" key="2">
    <source>
        <dbReference type="EMBL" id="JAA73161.1"/>
    </source>
</evidence>